<dbReference type="SUPFAM" id="SSF52833">
    <property type="entry name" value="Thioredoxin-like"/>
    <property type="match status" value="1"/>
</dbReference>
<dbReference type="CDD" id="cd02976">
    <property type="entry name" value="NrdH"/>
    <property type="match status" value="1"/>
</dbReference>
<evidence type="ECO:0000259" key="2">
    <source>
        <dbReference type="Pfam" id="PF00462"/>
    </source>
</evidence>
<dbReference type="InterPro" id="IPR002109">
    <property type="entry name" value="Glutaredoxin"/>
</dbReference>
<dbReference type="Gene3D" id="3.40.30.10">
    <property type="entry name" value="Glutaredoxin"/>
    <property type="match status" value="1"/>
</dbReference>
<protein>
    <submittedName>
        <fullName evidence="3">Glutaredoxin family protein</fullName>
    </submittedName>
</protein>
<proteinExistence type="predicted"/>
<organism evidence="3 4">
    <name type="scientific">Mariniflexile jejuense</name>
    <dbReference type="NCBI Taxonomy" id="1173582"/>
    <lineage>
        <taxon>Bacteria</taxon>
        <taxon>Pseudomonadati</taxon>
        <taxon>Bacteroidota</taxon>
        <taxon>Flavobacteriia</taxon>
        <taxon>Flavobacteriales</taxon>
        <taxon>Flavobacteriaceae</taxon>
        <taxon>Mariniflexile</taxon>
    </lineage>
</organism>
<accession>A0ABW3JFU4</accession>
<evidence type="ECO:0000256" key="1">
    <source>
        <dbReference type="SAM" id="SignalP"/>
    </source>
</evidence>
<gene>
    <name evidence="3" type="ORF">ACFQ1R_04365</name>
</gene>
<feature type="signal peptide" evidence="1">
    <location>
        <begin position="1"/>
        <end position="18"/>
    </location>
</feature>
<keyword evidence="1" id="KW-0732">Signal</keyword>
<dbReference type="Pfam" id="PF00462">
    <property type="entry name" value="Glutaredoxin"/>
    <property type="match status" value="1"/>
</dbReference>
<dbReference type="Proteomes" id="UP001597061">
    <property type="component" value="Unassembled WGS sequence"/>
</dbReference>
<dbReference type="PROSITE" id="PS51354">
    <property type="entry name" value="GLUTAREDOXIN_2"/>
    <property type="match status" value="1"/>
</dbReference>
<comment type="caution">
    <text evidence="3">The sequence shown here is derived from an EMBL/GenBank/DDBJ whole genome shotgun (WGS) entry which is preliminary data.</text>
</comment>
<name>A0ABW3JFU4_9FLAO</name>
<sequence length="113" mass="12984">MKYLAFTFLFFMALSSNAKLLSDDVFQDQKTIIVYGSDTCHYCTDTKAFLKEKNVKFIYYDVDVNLEKQQEMLNKLIKANIDVSSLSLPVIDKGGELFTNGKDFSAFLERIIK</sequence>
<evidence type="ECO:0000313" key="3">
    <source>
        <dbReference type="EMBL" id="MFD0989317.1"/>
    </source>
</evidence>
<feature type="chain" id="PRO_5046518747" evidence="1">
    <location>
        <begin position="19"/>
        <end position="113"/>
    </location>
</feature>
<dbReference type="EMBL" id="JBHTJI010000001">
    <property type="protein sequence ID" value="MFD0989317.1"/>
    <property type="molecule type" value="Genomic_DNA"/>
</dbReference>
<feature type="domain" description="Glutaredoxin" evidence="2">
    <location>
        <begin position="32"/>
        <end position="96"/>
    </location>
</feature>
<evidence type="ECO:0000313" key="4">
    <source>
        <dbReference type="Proteomes" id="UP001597061"/>
    </source>
</evidence>
<reference evidence="4" key="1">
    <citation type="journal article" date="2019" name="Int. J. Syst. Evol. Microbiol.">
        <title>The Global Catalogue of Microorganisms (GCM) 10K type strain sequencing project: providing services to taxonomists for standard genome sequencing and annotation.</title>
        <authorList>
            <consortium name="The Broad Institute Genomics Platform"/>
            <consortium name="The Broad Institute Genome Sequencing Center for Infectious Disease"/>
            <person name="Wu L."/>
            <person name="Ma J."/>
        </authorList>
    </citation>
    <scope>NUCLEOTIDE SEQUENCE [LARGE SCALE GENOMIC DNA]</scope>
    <source>
        <strain evidence="4">CCUG 62414</strain>
    </source>
</reference>
<keyword evidence="4" id="KW-1185">Reference proteome</keyword>
<dbReference type="InterPro" id="IPR036249">
    <property type="entry name" value="Thioredoxin-like_sf"/>
</dbReference>
<dbReference type="RefSeq" id="WP_379924887.1">
    <property type="nucleotide sequence ID" value="NZ_JBHTJI010000001.1"/>
</dbReference>